<evidence type="ECO:0000313" key="2">
    <source>
        <dbReference type="Proteomes" id="UP001162501"/>
    </source>
</evidence>
<sequence>MDQACSASASPWALAGAQVWLCIMEPIFGDRITHPFRRTFIIGSPPCAPRVLCDCVSVSSGCVHGTPGAEVSIRKAQGVPSGNQGLSAMAAALSTGISVRGEGGMAGPSRV</sequence>
<gene>
    <name evidence="1" type="ORF">MRATA1EN22A_LOCUS6312</name>
</gene>
<protein>
    <submittedName>
        <fullName evidence="1">Uncharacterized protein</fullName>
    </submittedName>
</protein>
<name>A0AC59YI26_RANTA</name>
<proteinExistence type="predicted"/>
<reference evidence="1" key="2">
    <citation type="submission" date="2025-03" db="EMBL/GenBank/DDBJ databases">
        <authorList>
            <consortium name="ELIXIR-Norway"/>
            <consortium name="Elixir Norway"/>
        </authorList>
    </citation>
    <scope>NUCLEOTIDE SEQUENCE</scope>
</reference>
<accession>A0AC59YI26</accession>
<reference evidence="1" key="1">
    <citation type="submission" date="2023-05" db="EMBL/GenBank/DDBJ databases">
        <authorList>
            <consortium name="ELIXIR-Norway"/>
        </authorList>
    </citation>
    <scope>NUCLEOTIDE SEQUENCE</scope>
</reference>
<dbReference type="EMBL" id="OX596099">
    <property type="protein sequence ID" value="CAM9706467.1"/>
    <property type="molecule type" value="Genomic_DNA"/>
</dbReference>
<organism evidence="1 2">
    <name type="scientific">Rangifer tarandus platyrhynchus</name>
    <name type="common">Svalbard reindeer</name>
    <dbReference type="NCBI Taxonomy" id="3082113"/>
    <lineage>
        <taxon>Eukaryota</taxon>
        <taxon>Metazoa</taxon>
        <taxon>Chordata</taxon>
        <taxon>Craniata</taxon>
        <taxon>Vertebrata</taxon>
        <taxon>Euteleostomi</taxon>
        <taxon>Mammalia</taxon>
        <taxon>Eutheria</taxon>
        <taxon>Laurasiatheria</taxon>
        <taxon>Artiodactyla</taxon>
        <taxon>Ruminantia</taxon>
        <taxon>Pecora</taxon>
        <taxon>Cervidae</taxon>
        <taxon>Odocoileinae</taxon>
        <taxon>Rangifer</taxon>
    </lineage>
</organism>
<evidence type="ECO:0000313" key="1">
    <source>
        <dbReference type="EMBL" id="CAM9706467.1"/>
    </source>
</evidence>
<dbReference type="Proteomes" id="UP001162501">
    <property type="component" value="Chromosome 15"/>
</dbReference>